<dbReference type="InterPro" id="IPR036397">
    <property type="entry name" value="RNaseH_sf"/>
</dbReference>
<evidence type="ECO:0000256" key="1">
    <source>
        <dbReference type="ARBA" id="ARBA00000032"/>
    </source>
</evidence>
<dbReference type="Pfam" id="PF00328">
    <property type="entry name" value="His_Phos_2"/>
    <property type="match status" value="2"/>
</dbReference>
<evidence type="ECO:0000256" key="9">
    <source>
        <dbReference type="SAM" id="SignalP"/>
    </source>
</evidence>
<evidence type="ECO:0000256" key="4">
    <source>
        <dbReference type="ARBA" id="ARBA00022729"/>
    </source>
</evidence>
<evidence type="ECO:0000256" key="6">
    <source>
        <dbReference type="ARBA" id="ARBA00023157"/>
    </source>
</evidence>
<protein>
    <recommendedName>
        <fullName evidence="3">acid phosphatase</fullName>
        <ecNumber evidence="3">3.1.3.2</ecNumber>
    </recommendedName>
</protein>
<keyword evidence="4 9" id="KW-0732">Signal</keyword>
<dbReference type="PROSITE" id="PS00616">
    <property type="entry name" value="HIS_ACID_PHOSPHAT_1"/>
    <property type="match status" value="2"/>
</dbReference>
<dbReference type="InterPro" id="IPR000560">
    <property type="entry name" value="His_Pase_clade-2"/>
</dbReference>
<dbReference type="PANTHER" id="PTHR11567:SF211">
    <property type="entry name" value="PROSTATIC ACID PHOSPHATASE"/>
    <property type="match status" value="1"/>
</dbReference>
<dbReference type="EC" id="3.1.3.2" evidence="3"/>
<keyword evidence="11" id="KW-1185">Reference proteome</keyword>
<dbReference type="PANTHER" id="PTHR11567">
    <property type="entry name" value="ACID PHOSPHATASE-RELATED"/>
    <property type="match status" value="1"/>
</dbReference>
<dbReference type="EMBL" id="KL363216">
    <property type="protein sequence ID" value="KFD53478.1"/>
    <property type="molecule type" value="Genomic_DNA"/>
</dbReference>
<evidence type="ECO:0000256" key="5">
    <source>
        <dbReference type="ARBA" id="ARBA00022801"/>
    </source>
</evidence>
<organism evidence="10 11">
    <name type="scientific">Trichuris suis</name>
    <name type="common">pig whipworm</name>
    <dbReference type="NCBI Taxonomy" id="68888"/>
    <lineage>
        <taxon>Eukaryota</taxon>
        <taxon>Metazoa</taxon>
        <taxon>Ecdysozoa</taxon>
        <taxon>Nematoda</taxon>
        <taxon>Enoplea</taxon>
        <taxon>Dorylaimia</taxon>
        <taxon>Trichinellida</taxon>
        <taxon>Trichuridae</taxon>
        <taxon>Trichuris</taxon>
    </lineage>
</organism>
<feature type="chain" id="PRO_5001795064" description="acid phosphatase" evidence="9">
    <location>
        <begin position="20"/>
        <end position="1018"/>
    </location>
</feature>
<keyword evidence="5" id="KW-0378">Hydrolase</keyword>
<dbReference type="InterPro" id="IPR033379">
    <property type="entry name" value="Acid_Pase_AS"/>
</dbReference>
<keyword evidence="7" id="KW-0325">Glycoprotein</keyword>
<dbReference type="Gene3D" id="3.40.50.1240">
    <property type="entry name" value="Phosphoglycerate mutase-like"/>
    <property type="match status" value="2"/>
</dbReference>
<evidence type="ECO:0000313" key="10">
    <source>
        <dbReference type="EMBL" id="KFD53478.1"/>
    </source>
</evidence>
<evidence type="ECO:0000256" key="7">
    <source>
        <dbReference type="ARBA" id="ARBA00023180"/>
    </source>
</evidence>
<evidence type="ECO:0000256" key="3">
    <source>
        <dbReference type="ARBA" id="ARBA00012646"/>
    </source>
</evidence>
<dbReference type="Proteomes" id="UP000030764">
    <property type="component" value="Unassembled WGS sequence"/>
</dbReference>
<comment type="similarity">
    <text evidence="2">Belongs to the histidine acid phosphatase family.</text>
</comment>
<evidence type="ECO:0000256" key="2">
    <source>
        <dbReference type="ARBA" id="ARBA00005375"/>
    </source>
</evidence>
<dbReference type="AlphaFoldDB" id="A0A085M8D2"/>
<feature type="compositionally biased region" description="Polar residues" evidence="8">
    <location>
        <begin position="448"/>
        <end position="457"/>
    </location>
</feature>
<dbReference type="GO" id="GO:0003676">
    <property type="term" value="F:nucleic acid binding"/>
    <property type="evidence" value="ECO:0007669"/>
    <property type="project" value="InterPro"/>
</dbReference>
<sequence length="1018" mass="115993">MGFTQRIIFLLLAVSHVSSDIESDKAMEPENISPAKFEALHYAKLKLQSLLTKLKDFWEELQTLLSSVLVGLGDKVNSKELRLVVAVWRHGSRAPVTNFFRLPDDQIAAQWPKGLAELTTKGIREQRLLGEFLQERYKEFMTNYSTETIYVRSSDSNRTIMSALATINGFIPHTALPTSDNAFSAYQIIPVHRTPLKYDRTLDVTYANCPPPYRPFISKVAQSSSEKSVSLIDPKLLQLLEVKLGRKLHKIELFLLAETIICYNYDGRTSLLPEWLNIPGVYEKVEQSYAMALFAQQMNPEVQRLRGSNLFKEIADRLTKKATEGEANKLQFIGYSTHDMTLLALLADWGVLEPRLFPEFSSCIMVELYERASIHYIEIWYRRGHGKKLVQLKVKDCKEPCKLQEFVAIAEKYASVNITADCEKFKEQGLKKFASGCESLEDLPRTGRPSSIDNQASKELVESDPTQTQDEMALKLGVSRQTICAHLKQLGKVKKLYNIIHFKFLKAGQPITADNYCHLLEAVMEKLLEKRTAFANRRRVILLQDNARPHAPRKTLQKISELGMEPLPHPPYSPDLSPTDYHIFKHLEHHLRAVSHVSSDIEGNKTIRSKNISPTKFDALHYLKLKLQTLFTMLKDLAHVILSLLPSVSEGLGGQANSTELRLVAAVWRHGSRAPIRNVFGVSDEQVAAHWPRGLRELTTKGIQEQRLLGEFLHERYKQFMTDYSSETIYVRSSDSNRTIMSALATMSGFIPSTPHSVHEDLLLVYQKIPIHKTMLKYDRTLDVAYANCPPPYRPFIMKASNTSAERLASASDPKMLELLENGIGRKPQGLEVGLFTEAVICYHYDGKASLLPAWAQSLELYENMKKSYIKTLLALQGDPEYRRLRGSNLFKEIADRFMKKVTEGEANKLQFIGYSTHDMTLLALLADWGVLEPSIFPEFSSCIMVELYERASIHYIEIWYRRGHGKELVQLKVKDCKEPCKLQEFVAIAEKYASVNITADCEKFKELGLEFVDHKYT</sequence>
<accession>A0A085M8D2</accession>
<dbReference type="CDD" id="cd07061">
    <property type="entry name" value="HP_HAP_like"/>
    <property type="match status" value="2"/>
</dbReference>
<name>A0A085M8D2_9BILA</name>
<dbReference type="Gene3D" id="3.30.420.10">
    <property type="entry name" value="Ribonuclease H-like superfamily/Ribonuclease H"/>
    <property type="match status" value="1"/>
</dbReference>
<evidence type="ECO:0000313" key="11">
    <source>
        <dbReference type="Proteomes" id="UP000030764"/>
    </source>
</evidence>
<evidence type="ECO:0000256" key="8">
    <source>
        <dbReference type="SAM" id="MobiDB-lite"/>
    </source>
</evidence>
<dbReference type="InterPro" id="IPR050645">
    <property type="entry name" value="Histidine_acid_phosphatase"/>
</dbReference>
<keyword evidence="6" id="KW-1015">Disulfide bond</keyword>
<gene>
    <name evidence="10" type="ORF">M513_05584</name>
</gene>
<reference evidence="10 11" key="1">
    <citation type="journal article" date="2014" name="Nat. Genet.">
        <title>Genome and transcriptome of the porcine whipworm Trichuris suis.</title>
        <authorList>
            <person name="Jex A.R."/>
            <person name="Nejsum P."/>
            <person name="Schwarz E.M."/>
            <person name="Hu L."/>
            <person name="Young N.D."/>
            <person name="Hall R.S."/>
            <person name="Korhonen P.K."/>
            <person name="Liao S."/>
            <person name="Thamsborg S."/>
            <person name="Xia J."/>
            <person name="Xu P."/>
            <person name="Wang S."/>
            <person name="Scheerlinck J.P."/>
            <person name="Hofmann A."/>
            <person name="Sternberg P.W."/>
            <person name="Wang J."/>
            <person name="Gasser R.B."/>
        </authorList>
    </citation>
    <scope>NUCLEOTIDE SEQUENCE [LARGE SCALE GENOMIC DNA]</scope>
    <source>
        <strain evidence="10">DCEP-RM93M</strain>
    </source>
</reference>
<feature type="region of interest" description="Disordered" evidence="8">
    <location>
        <begin position="441"/>
        <end position="464"/>
    </location>
</feature>
<dbReference type="InterPro" id="IPR029033">
    <property type="entry name" value="His_PPase_superfam"/>
</dbReference>
<dbReference type="SUPFAM" id="SSF53254">
    <property type="entry name" value="Phosphoglycerate mutase-like"/>
    <property type="match status" value="2"/>
</dbReference>
<feature type="signal peptide" evidence="9">
    <location>
        <begin position="1"/>
        <end position="19"/>
    </location>
</feature>
<comment type="catalytic activity">
    <reaction evidence="1">
        <text>a phosphate monoester + H2O = an alcohol + phosphate</text>
        <dbReference type="Rhea" id="RHEA:15017"/>
        <dbReference type="ChEBI" id="CHEBI:15377"/>
        <dbReference type="ChEBI" id="CHEBI:30879"/>
        <dbReference type="ChEBI" id="CHEBI:43474"/>
        <dbReference type="ChEBI" id="CHEBI:67140"/>
        <dbReference type="EC" id="3.1.3.2"/>
    </reaction>
</comment>
<dbReference type="GO" id="GO:0003993">
    <property type="term" value="F:acid phosphatase activity"/>
    <property type="evidence" value="ECO:0007669"/>
    <property type="project" value="UniProtKB-EC"/>
</dbReference>
<proteinExistence type="inferred from homology"/>